<dbReference type="VEuPathDB" id="FungiDB:YALI0_C24035g"/>
<dbReference type="Proteomes" id="UP000256601">
    <property type="component" value="Unassembled WGS sequence"/>
</dbReference>
<organism evidence="1 3">
    <name type="scientific">Yarrowia lipolytica</name>
    <name type="common">Candida lipolytica</name>
    <dbReference type="NCBI Taxonomy" id="4952"/>
    <lineage>
        <taxon>Eukaryota</taxon>
        <taxon>Fungi</taxon>
        <taxon>Dikarya</taxon>
        <taxon>Ascomycota</taxon>
        <taxon>Saccharomycotina</taxon>
        <taxon>Dipodascomycetes</taxon>
        <taxon>Dipodascales</taxon>
        <taxon>Dipodascales incertae sedis</taxon>
        <taxon>Yarrowia</taxon>
    </lineage>
</organism>
<evidence type="ECO:0000313" key="3">
    <source>
        <dbReference type="Proteomes" id="UP000182444"/>
    </source>
</evidence>
<dbReference type="VEuPathDB" id="FungiDB:YALI1_C33086g"/>
<evidence type="ECO:0000313" key="4">
    <source>
        <dbReference type="Proteomes" id="UP000256601"/>
    </source>
</evidence>
<dbReference type="EMBL" id="CP017555">
    <property type="protein sequence ID" value="AOW03337.1"/>
    <property type="molecule type" value="Genomic_DNA"/>
</dbReference>
<dbReference type="RefSeq" id="XP_502207.2">
    <property type="nucleotide sequence ID" value="XM_502207.2"/>
</dbReference>
<dbReference type="EMBL" id="KZ859036">
    <property type="protein sequence ID" value="RDW24390.1"/>
    <property type="molecule type" value="Genomic_DNA"/>
</dbReference>
<dbReference type="AlphaFoldDB" id="A0A1H6PVP3"/>
<dbReference type="OrthoDB" id="10323307at2759"/>
<protein>
    <submittedName>
        <fullName evidence="1">Uncharacterized protein</fullName>
    </submittedName>
</protein>
<dbReference type="GeneID" id="2909576"/>
<evidence type="ECO:0000313" key="2">
    <source>
        <dbReference type="EMBL" id="RDW24390.1"/>
    </source>
</evidence>
<proteinExistence type="predicted"/>
<name>A0A1H6PVP3_YARLL</name>
<dbReference type="Proteomes" id="UP000182444">
    <property type="component" value="Chromosome 1C"/>
</dbReference>
<accession>A0A1H6PVP3</accession>
<reference evidence="2 4" key="2">
    <citation type="submission" date="2018-07" db="EMBL/GenBank/DDBJ databases">
        <title>Draft Genome Assemblies for Five Robust Yarrowia lipolytica Strains Exhibiting High Lipid Production and Pentose Sugar Utilization and Sugar Alcohol Secretion from Undetoxified Lignocellulosic Biomass Hydrolysates.</title>
        <authorList>
            <consortium name="DOE Joint Genome Institute"/>
            <person name="Walker C."/>
            <person name="Ryu S."/>
            <person name="Na H."/>
            <person name="Zane M."/>
            <person name="LaButti K."/>
            <person name="Lipzen A."/>
            <person name="Haridas S."/>
            <person name="Barry K."/>
            <person name="Grigoriev I.V."/>
            <person name="Quarterman J."/>
            <person name="Slininger P."/>
            <person name="Dien B."/>
            <person name="Trinh C.T."/>
        </authorList>
    </citation>
    <scope>NUCLEOTIDE SEQUENCE [LARGE SCALE GENOMIC DNA]</scope>
    <source>
        <strain evidence="2 4">YB392</strain>
    </source>
</reference>
<reference evidence="1 3" key="1">
    <citation type="journal article" date="2016" name="PLoS ONE">
        <title>Sequence Assembly of Yarrowia lipolytica Strain W29/CLIB89 Shows Transposable Element Diversity.</title>
        <authorList>
            <person name="Magnan C."/>
            <person name="Yu J."/>
            <person name="Chang I."/>
            <person name="Jahn E."/>
            <person name="Kanomata Y."/>
            <person name="Wu J."/>
            <person name="Zeller M."/>
            <person name="Oakes M."/>
            <person name="Baldi P."/>
            <person name="Sandmeyer S."/>
        </authorList>
    </citation>
    <scope>NUCLEOTIDE SEQUENCE [LARGE SCALE GENOMIC DNA]</scope>
    <source>
        <strain evidence="1">CLIB89</strain>
        <strain evidence="3">CLIB89(W29)</strain>
    </source>
</reference>
<evidence type="ECO:0000313" key="1">
    <source>
        <dbReference type="EMBL" id="AOW03337.1"/>
    </source>
</evidence>
<dbReference type="KEGG" id="yli:2909576"/>
<gene>
    <name evidence="2" type="ORF">B0I71DRAFT_3088</name>
    <name evidence="1" type="ORF">YALI1_C33086g</name>
</gene>
<sequence>MPEPTYPKMAYWIEWFVGTASNVGFPPTTVLNEATGLELTTLEWSKKLATAATTVFKRDVDYVREYMVSNIKAYLTSEGAASTDSSSAALISDISETKELPGN</sequence>